<dbReference type="GO" id="GO:0008892">
    <property type="term" value="F:guanine deaminase activity"/>
    <property type="evidence" value="ECO:0007669"/>
    <property type="project" value="UniProtKB-UniRule"/>
</dbReference>
<keyword evidence="5 9" id="KW-0479">Metal-binding</keyword>
<proteinExistence type="inferred from homology"/>
<evidence type="ECO:0000256" key="3">
    <source>
        <dbReference type="ARBA" id="ARBA00012781"/>
    </source>
</evidence>
<dbReference type="Proteomes" id="UP001107558">
    <property type="component" value="Chromosome 3"/>
</dbReference>
<evidence type="ECO:0000256" key="1">
    <source>
        <dbReference type="ARBA" id="ARBA00004984"/>
    </source>
</evidence>
<dbReference type="Gene3D" id="2.30.40.10">
    <property type="entry name" value="Urease, subunit C, domain 1"/>
    <property type="match status" value="1"/>
</dbReference>
<keyword evidence="6 9" id="KW-0378">Hydrolase</keyword>
<dbReference type="FunFam" id="3.20.20.140:FF:000022">
    <property type="entry name" value="Guanine deaminase"/>
    <property type="match status" value="1"/>
</dbReference>
<evidence type="ECO:0000256" key="4">
    <source>
        <dbReference type="ARBA" id="ARBA00014514"/>
    </source>
</evidence>
<dbReference type="Gene3D" id="3.20.20.140">
    <property type="entry name" value="Metal-dependent hydrolases"/>
    <property type="match status" value="1"/>
</dbReference>
<evidence type="ECO:0000256" key="9">
    <source>
        <dbReference type="RuleBase" id="RU366009"/>
    </source>
</evidence>
<evidence type="ECO:0000256" key="5">
    <source>
        <dbReference type="ARBA" id="ARBA00022723"/>
    </source>
</evidence>
<reference evidence="11" key="1">
    <citation type="submission" date="2021-03" db="EMBL/GenBank/DDBJ databases">
        <title>Chromosome level genome of the anhydrobiotic midge Polypedilum vanderplanki.</title>
        <authorList>
            <person name="Yoshida Y."/>
            <person name="Kikawada T."/>
            <person name="Gusev O."/>
        </authorList>
    </citation>
    <scope>NUCLEOTIDE SEQUENCE</scope>
    <source>
        <strain evidence="11">NIAS01</strain>
        <tissue evidence="11">Whole body or cell culture</tissue>
    </source>
</reference>
<dbReference type="AlphaFoldDB" id="A0A9J6BKP6"/>
<dbReference type="NCBIfam" id="TIGR02967">
    <property type="entry name" value="guan_deamin"/>
    <property type="match status" value="1"/>
</dbReference>
<comment type="cofactor">
    <cofactor evidence="9">
        <name>Zn(2+)</name>
        <dbReference type="ChEBI" id="CHEBI:29105"/>
    </cofactor>
    <text evidence="9">Binds 1 zinc ion per subunit.</text>
</comment>
<dbReference type="InterPro" id="IPR006680">
    <property type="entry name" value="Amidohydro-rel"/>
</dbReference>
<dbReference type="PANTHER" id="PTHR11271">
    <property type="entry name" value="GUANINE DEAMINASE"/>
    <property type="match status" value="1"/>
</dbReference>
<comment type="function">
    <text evidence="9">Catalyzes the hydrolytic deamination of guanine, producing xanthine and ammonia.</text>
</comment>
<feature type="domain" description="Amidohydrolase-related" evidence="10">
    <location>
        <begin position="81"/>
        <end position="476"/>
    </location>
</feature>
<dbReference type="PANTHER" id="PTHR11271:SF6">
    <property type="entry name" value="GUANINE DEAMINASE"/>
    <property type="match status" value="1"/>
</dbReference>
<dbReference type="SUPFAM" id="SSF51556">
    <property type="entry name" value="Metallo-dependent hydrolases"/>
    <property type="match status" value="1"/>
</dbReference>
<evidence type="ECO:0000256" key="6">
    <source>
        <dbReference type="ARBA" id="ARBA00022801"/>
    </source>
</evidence>
<dbReference type="InterPro" id="IPR032466">
    <property type="entry name" value="Metal_Hydrolase"/>
</dbReference>
<sequence length="479" mass="53855">MLSFILNRQYSEIRDDMDHHVIYFGNIFHSISFNESQEILDGFIAVEDGKIIAIGNKTEFEAWNYANKDTFKKINLTDTQFLIPGFVDSHIHAPQVPNIGLGLDKPLLDWLNTYTFPLETQYKDKNFAKQVYEKVVQRTLSSGTTTAAYFATIHKDSCKILADVANEKGQRAFIGKVAMNQYSPDTYVEELEQSLTDNEELINYIKDLKSDLITPIITPRFAISCSMEMMKKLAELARIHNLPIQSHISENVDEIKFTLELFSGHSNYAEVYDTAGLLTNRTIMAHAVHLENEEIELFAKRGTSVSHCPNSNTNLRSGLCDVKRLIAGGVKVGLGSDISGGNRISILDAMRAALDVSHHLNFMKKQNVLGTGQVVENKEKNAEYEPLDYKQALFLATLGGAQALSVSDVTGNFQIGKSFDALLIDTYEGTVDEFDLPKVLTENLSEHDKFEKLLQKFVYTGDDRNIIEVFVKGRQVKTK</sequence>
<dbReference type="InterPro" id="IPR014311">
    <property type="entry name" value="Guanine_deaminase"/>
</dbReference>
<name>A0A9J6BKP6_POLVA</name>
<dbReference type="EC" id="3.5.4.3" evidence="3 9"/>
<dbReference type="EMBL" id="JADBJN010000003">
    <property type="protein sequence ID" value="KAG5669942.1"/>
    <property type="molecule type" value="Genomic_DNA"/>
</dbReference>
<accession>A0A9J6BKP6</accession>
<comment type="similarity">
    <text evidence="2 9">Belongs to the metallo-dependent hydrolases superfamily. ATZ/TRZ family.</text>
</comment>
<dbReference type="GO" id="GO:0006147">
    <property type="term" value="P:guanine catabolic process"/>
    <property type="evidence" value="ECO:0007669"/>
    <property type="project" value="UniProtKB-UniRule"/>
</dbReference>
<evidence type="ECO:0000256" key="8">
    <source>
        <dbReference type="ARBA" id="ARBA00051148"/>
    </source>
</evidence>
<dbReference type="SUPFAM" id="SSF51338">
    <property type="entry name" value="Composite domain of metallo-dependent hydrolases"/>
    <property type="match status" value="1"/>
</dbReference>
<dbReference type="InterPro" id="IPR011059">
    <property type="entry name" value="Metal-dep_hydrolase_composite"/>
</dbReference>
<dbReference type="InterPro" id="IPR051607">
    <property type="entry name" value="Metallo-dep_hydrolases"/>
</dbReference>
<evidence type="ECO:0000313" key="11">
    <source>
        <dbReference type="EMBL" id="KAG5669942.1"/>
    </source>
</evidence>
<protein>
    <recommendedName>
        <fullName evidence="4 9">Guanine deaminase</fullName>
        <shortName evidence="9">Guanase</shortName>
        <ecNumber evidence="3 9">3.5.4.3</ecNumber>
    </recommendedName>
    <alternativeName>
        <fullName evidence="9">Guanine aminohydrolase</fullName>
    </alternativeName>
</protein>
<gene>
    <name evidence="11" type="ORF">PVAND_000231</name>
</gene>
<dbReference type="GO" id="GO:0005829">
    <property type="term" value="C:cytosol"/>
    <property type="evidence" value="ECO:0007669"/>
    <property type="project" value="TreeGrafter"/>
</dbReference>
<evidence type="ECO:0000256" key="7">
    <source>
        <dbReference type="ARBA" id="ARBA00022833"/>
    </source>
</evidence>
<evidence type="ECO:0000256" key="2">
    <source>
        <dbReference type="ARBA" id="ARBA00006745"/>
    </source>
</evidence>
<evidence type="ECO:0000313" key="12">
    <source>
        <dbReference type="Proteomes" id="UP001107558"/>
    </source>
</evidence>
<dbReference type="Pfam" id="PF01979">
    <property type="entry name" value="Amidohydro_1"/>
    <property type="match status" value="1"/>
</dbReference>
<keyword evidence="12" id="KW-1185">Reference proteome</keyword>
<organism evidence="11 12">
    <name type="scientific">Polypedilum vanderplanki</name>
    <name type="common">Sleeping chironomid midge</name>
    <dbReference type="NCBI Taxonomy" id="319348"/>
    <lineage>
        <taxon>Eukaryota</taxon>
        <taxon>Metazoa</taxon>
        <taxon>Ecdysozoa</taxon>
        <taxon>Arthropoda</taxon>
        <taxon>Hexapoda</taxon>
        <taxon>Insecta</taxon>
        <taxon>Pterygota</taxon>
        <taxon>Neoptera</taxon>
        <taxon>Endopterygota</taxon>
        <taxon>Diptera</taxon>
        <taxon>Nematocera</taxon>
        <taxon>Chironomoidea</taxon>
        <taxon>Chironomidae</taxon>
        <taxon>Chironominae</taxon>
        <taxon>Polypedilum</taxon>
        <taxon>Polypedilum</taxon>
    </lineage>
</organism>
<evidence type="ECO:0000259" key="10">
    <source>
        <dbReference type="Pfam" id="PF01979"/>
    </source>
</evidence>
<dbReference type="GO" id="GO:0008270">
    <property type="term" value="F:zinc ion binding"/>
    <property type="evidence" value="ECO:0007669"/>
    <property type="project" value="UniProtKB-UniRule"/>
</dbReference>
<comment type="catalytic activity">
    <reaction evidence="8 9">
        <text>guanine + H2O + H(+) = xanthine + NH4(+)</text>
        <dbReference type="Rhea" id="RHEA:14665"/>
        <dbReference type="ChEBI" id="CHEBI:15377"/>
        <dbReference type="ChEBI" id="CHEBI:15378"/>
        <dbReference type="ChEBI" id="CHEBI:16235"/>
        <dbReference type="ChEBI" id="CHEBI:17712"/>
        <dbReference type="ChEBI" id="CHEBI:28938"/>
        <dbReference type="EC" id="3.5.4.3"/>
    </reaction>
</comment>
<dbReference type="OrthoDB" id="194468at2759"/>
<comment type="pathway">
    <text evidence="1 9">Purine metabolism; guanine degradation; xanthine from guanine: step 1/1.</text>
</comment>
<comment type="caution">
    <text evidence="11">The sequence shown here is derived from an EMBL/GenBank/DDBJ whole genome shotgun (WGS) entry which is preliminary data.</text>
</comment>
<keyword evidence="7 9" id="KW-0862">Zinc</keyword>